<dbReference type="PANTHER" id="PTHR30435">
    <property type="entry name" value="FLAGELLAR PROTEIN"/>
    <property type="match status" value="1"/>
</dbReference>
<keyword evidence="6" id="KW-0966">Cell projection</keyword>
<dbReference type="EMBL" id="JAWSTH010000072">
    <property type="protein sequence ID" value="MDW5597024.1"/>
    <property type="molecule type" value="Genomic_DNA"/>
</dbReference>
<sequence length="232" mass="24144">MERGLYIAASGMISEQMRQDAIANDLANASTPGYKADRVTQASFGDLLLSNTQTGATIGPLGMGSYADSMVTDLSPQATRVTEEPLDLAIAGEGFFGVQTPQGLRYTRNGQFTTSPQGTLVDQLGNAVVGRGGGTIQVRADGTVDARTVGVFRVNDAVKQGDNYFQGAAAGQADGQVQTGALEGSGIDPARVMVDMIASFRHYEAGQKVITTIDDTLRRTSTQVGNATGGSV</sequence>
<dbReference type="SUPFAM" id="SSF117143">
    <property type="entry name" value="Flagellar hook protein flgE"/>
    <property type="match status" value="1"/>
</dbReference>
<evidence type="ECO:0000256" key="1">
    <source>
        <dbReference type="ARBA" id="ARBA00009677"/>
    </source>
</evidence>
<evidence type="ECO:0000256" key="2">
    <source>
        <dbReference type="RuleBase" id="RU362116"/>
    </source>
</evidence>
<gene>
    <name evidence="6" type="ORF">R7226_21935</name>
</gene>
<keyword evidence="6" id="KW-0969">Cilium</keyword>
<feature type="domain" description="Flagellar basal-body/hook protein C-terminal" evidence="4">
    <location>
        <begin position="178"/>
        <end position="221"/>
    </location>
</feature>
<dbReference type="InterPro" id="IPR001444">
    <property type="entry name" value="Flag_bb_rod_N"/>
</dbReference>
<feature type="domain" description="Flagellar basal body rod protein N-terminal" evidence="3">
    <location>
        <begin position="5"/>
        <end position="35"/>
    </location>
</feature>
<dbReference type="PANTHER" id="PTHR30435:SF19">
    <property type="entry name" value="FLAGELLAR BASAL-BODY ROD PROTEIN FLGG"/>
    <property type="match status" value="1"/>
</dbReference>
<reference evidence="7" key="1">
    <citation type="submission" date="2023-07" db="EMBL/GenBank/DDBJ databases">
        <title>Conexibacter stalactiti sp. nov., isolated from stalactites in a lava cave and emended description of the genus Conexibacter.</title>
        <authorList>
            <person name="Lee S.D."/>
        </authorList>
    </citation>
    <scope>NUCLEOTIDE SEQUENCE [LARGE SCALE GENOMIC DNA]</scope>
    <source>
        <strain evidence="7">KCTC 39840</strain>
    </source>
</reference>
<evidence type="ECO:0000313" key="7">
    <source>
        <dbReference type="Proteomes" id="UP001284601"/>
    </source>
</evidence>
<comment type="subcellular location">
    <subcellularLocation>
        <location evidence="2">Bacterial flagellum basal body</location>
    </subcellularLocation>
</comment>
<accession>A0ABU4HV07</accession>
<dbReference type="Proteomes" id="UP001284601">
    <property type="component" value="Unassembled WGS sequence"/>
</dbReference>
<proteinExistence type="inferred from homology"/>
<protein>
    <submittedName>
        <fullName evidence="6">Flagellar hook-basal body protein</fullName>
    </submittedName>
</protein>
<dbReference type="InterPro" id="IPR037925">
    <property type="entry name" value="FlgE/F/G-like"/>
</dbReference>
<dbReference type="InterPro" id="IPR053967">
    <property type="entry name" value="LlgE_F_G-like_D1"/>
</dbReference>
<dbReference type="RefSeq" id="WP_318599460.1">
    <property type="nucleotide sequence ID" value="NZ_JAWSTH010000072.1"/>
</dbReference>
<dbReference type="Pfam" id="PF06429">
    <property type="entry name" value="Flg_bbr_C"/>
    <property type="match status" value="1"/>
</dbReference>
<comment type="similarity">
    <text evidence="1 2">Belongs to the flagella basal body rod proteins family.</text>
</comment>
<comment type="caution">
    <text evidence="6">The sequence shown here is derived from an EMBL/GenBank/DDBJ whole genome shotgun (WGS) entry which is preliminary data.</text>
</comment>
<dbReference type="InterPro" id="IPR010930">
    <property type="entry name" value="Flg_bb/hook_C_dom"/>
</dbReference>
<dbReference type="NCBIfam" id="TIGR03506">
    <property type="entry name" value="FlgEFG_subfam"/>
    <property type="match status" value="1"/>
</dbReference>
<keyword evidence="7" id="KW-1185">Reference proteome</keyword>
<keyword evidence="2" id="KW-0975">Bacterial flagellum</keyword>
<organism evidence="6 7">
    <name type="scientific">Conexibacter stalactiti</name>
    <dbReference type="NCBI Taxonomy" id="1940611"/>
    <lineage>
        <taxon>Bacteria</taxon>
        <taxon>Bacillati</taxon>
        <taxon>Actinomycetota</taxon>
        <taxon>Thermoleophilia</taxon>
        <taxon>Solirubrobacterales</taxon>
        <taxon>Conexibacteraceae</taxon>
        <taxon>Conexibacter</taxon>
    </lineage>
</organism>
<dbReference type="Pfam" id="PF22692">
    <property type="entry name" value="LlgE_F_G_D1"/>
    <property type="match status" value="1"/>
</dbReference>
<evidence type="ECO:0000259" key="3">
    <source>
        <dbReference type="Pfam" id="PF00460"/>
    </source>
</evidence>
<dbReference type="Pfam" id="PF00460">
    <property type="entry name" value="Flg_bb_rod"/>
    <property type="match status" value="1"/>
</dbReference>
<reference evidence="6 7" key="2">
    <citation type="submission" date="2023-10" db="EMBL/GenBank/DDBJ databases">
        <authorList>
            <person name="Han X.F."/>
        </authorList>
    </citation>
    <scope>NUCLEOTIDE SEQUENCE [LARGE SCALE GENOMIC DNA]</scope>
    <source>
        <strain evidence="6 7">KCTC 39840</strain>
    </source>
</reference>
<name>A0ABU4HV07_9ACTN</name>
<evidence type="ECO:0000313" key="6">
    <source>
        <dbReference type="EMBL" id="MDW5597024.1"/>
    </source>
</evidence>
<feature type="domain" description="Flagellar hook protein FlgE/F/G-like D1" evidence="5">
    <location>
        <begin position="89"/>
        <end position="140"/>
    </location>
</feature>
<evidence type="ECO:0000259" key="4">
    <source>
        <dbReference type="Pfam" id="PF06429"/>
    </source>
</evidence>
<dbReference type="InterPro" id="IPR020013">
    <property type="entry name" value="Flagellar_FlgE/F/G"/>
</dbReference>
<evidence type="ECO:0000259" key="5">
    <source>
        <dbReference type="Pfam" id="PF22692"/>
    </source>
</evidence>
<keyword evidence="6" id="KW-0282">Flagellum</keyword>